<feature type="non-terminal residue" evidence="2">
    <location>
        <position position="1"/>
    </location>
</feature>
<evidence type="ECO:0000313" key="2">
    <source>
        <dbReference type="EMBL" id="NXX89990.1"/>
    </source>
</evidence>
<comment type="caution">
    <text evidence="2">The sequence shown here is derived from an EMBL/GenBank/DDBJ whole genome shotgun (WGS) entry which is preliminary data.</text>
</comment>
<feature type="non-terminal residue" evidence="2">
    <location>
        <position position="91"/>
    </location>
</feature>
<accession>A0A852LMV6</accession>
<dbReference type="PROSITE" id="PS50222">
    <property type="entry name" value="EF_HAND_2"/>
    <property type="match status" value="1"/>
</dbReference>
<dbReference type="EMBL" id="WBNK01000120">
    <property type="protein sequence ID" value="NXX89990.1"/>
    <property type="molecule type" value="Genomic_DNA"/>
</dbReference>
<organism evidence="2 3">
    <name type="scientific">Centropus bengalensis</name>
    <name type="common">lesser coucal</name>
    <dbReference type="NCBI Taxonomy" id="1463675"/>
    <lineage>
        <taxon>Eukaryota</taxon>
        <taxon>Metazoa</taxon>
        <taxon>Chordata</taxon>
        <taxon>Craniata</taxon>
        <taxon>Vertebrata</taxon>
        <taxon>Euteleostomi</taxon>
        <taxon>Archelosauria</taxon>
        <taxon>Archosauria</taxon>
        <taxon>Dinosauria</taxon>
        <taxon>Saurischia</taxon>
        <taxon>Theropoda</taxon>
        <taxon>Coelurosauria</taxon>
        <taxon>Aves</taxon>
        <taxon>Neognathae</taxon>
        <taxon>Neoaves</taxon>
        <taxon>Otidimorphae</taxon>
        <taxon>Cuculiformes</taxon>
        <taxon>Centropidae</taxon>
        <taxon>Centropus</taxon>
    </lineage>
</organism>
<dbReference type="GO" id="GO:0005509">
    <property type="term" value="F:calcium ion binding"/>
    <property type="evidence" value="ECO:0007669"/>
    <property type="project" value="InterPro"/>
</dbReference>
<dbReference type="Proteomes" id="UP000632886">
    <property type="component" value="Unassembled WGS sequence"/>
</dbReference>
<keyword evidence="3" id="KW-1185">Reference proteome</keyword>
<reference evidence="2 3" key="1">
    <citation type="submission" date="2020-02" db="EMBL/GenBank/DDBJ databases">
        <title>Bird 10,000 Genomes (B10K) Project - Family phase.</title>
        <authorList>
            <person name="Zhang G."/>
        </authorList>
    </citation>
    <scope>NUCLEOTIDE SEQUENCE [LARGE SCALE GENOMIC DNA]</scope>
    <source>
        <strain evidence="2">B10K-DU-017-21</strain>
    </source>
</reference>
<name>A0A852LMV6_9AVES</name>
<dbReference type="InterPro" id="IPR002048">
    <property type="entry name" value="EF_hand_dom"/>
</dbReference>
<protein>
    <submittedName>
        <fullName evidence="2">DRC8 protein</fullName>
    </submittedName>
</protein>
<gene>
    <name evidence="2" type="primary">Efcab2</name>
    <name evidence="2" type="ORF">CENBEN_R10492</name>
</gene>
<sequence>REIGVIMRSLGCFPTEAEVQEVIAKVNVEEEPPSGYIHLEKFLPMMTKILLDKRYMVKATSSILFLFLKALDENKCGSISKDDLVKYLTEE</sequence>
<proteinExistence type="predicted"/>
<dbReference type="PANTHER" id="PTHR46763:SF1">
    <property type="entry name" value="DYNEIN REGULATORY COMPLEX PROTEIN 8"/>
    <property type="match status" value="1"/>
</dbReference>
<evidence type="ECO:0000259" key="1">
    <source>
        <dbReference type="PROSITE" id="PS50222"/>
    </source>
</evidence>
<dbReference type="SUPFAM" id="SSF47473">
    <property type="entry name" value="EF-hand"/>
    <property type="match status" value="1"/>
</dbReference>
<dbReference type="InterPro" id="IPR011992">
    <property type="entry name" value="EF-hand-dom_pair"/>
</dbReference>
<dbReference type="Gene3D" id="1.10.238.10">
    <property type="entry name" value="EF-hand"/>
    <property type="match status" value="1"/>
</dbReference>
<evidence type="ECO:0000313" key="3">
    <source>
        <dbReference type="Proteomes" id="UP000632886"/>
    </source>
</evidence>
<feature type="domain" description="EF-hand" evidence="1">
    <location>
        <begin position="59"/>
        <end position="91"/>
    </location>
</feature>
<dbReference type="PANTHER" id="PTHR46763">
    <property type="entry name" value="DYNEIN REGULATORY COMPLEX PROTEIN 8"/>
    <property type="match status" value="1"/>
</dbReference>
<dbReference type="GO" id="GO:0097228">
    <property type="term" value="C:sperm principal piece"/>
    <property type="evidence" value="ECO:0007669"/>
    <property type="project" value="TreeGrafter"/>
</dbReference>
<dbReference type="AlphaFoldDB" id="A0A852LMV6"/>